<dbReference type="AlphaFoldDB" id="A0AAD7U5A2"/>
<feature type="compositionally biased region" description="Basic residues" evidence="1">
    <location>
        <begin position="54"/>
        <end position="63"/>
    </location>
</feature>
<keyword evidence="3" id="KW-1185">Reference proteome</keyword>
<proteinExistence type="predicted"/>
<name>A0AAD7U5A2_9APHY</name>
<comment type="caution">
    <text evidence="2">The sequence shown here is derived from an EMBL/GenBank/DDBJ whole genome shotgun (WGS) entry which is preliminary data.</text>
</comment>
<evidence type="ECO:0000256" key="1">
    <source>
        <dbReference type="SAM" id="MobiDB-lite"/>
    </source>
</evidence>
<sequence>MPRLFPSLGRSSKDPGRNGAYGQYDGYDAPHGYYDYGYAEQESRHNRSPWSKMLSRKSTKRKYATNVDQQGIAPLGDRYRTTVVDYPEDQRPVVPGLPTDDSSSFEDFLSARNAADSTIPLVQRESSLTRLQQAFADNGTYAPALSAAPSASHGAPFYAPSPRAGIPGPMGQPHVSAVNDMHHSAMLVNSPVPQMQGIRPDIVHHSASYPAHERPHRRHRERERSAPPNPSYRNHPAYWEEPLDPNEEPPVVVVVEHGKHGKKDKYYIIPGGAPVIFEDEDGNELTRVGDFSGRYKPLRRPRPVIYHNAASFKLSRAGFGGDDHISVGSDNHSPHHTSRSSRTDPRGRPSHRSPDNRGYPTHQPSMHPSMHPSSQPMYGPAPDSYIRDPHYQTPKRTEPAVGSQWQLQRHPSPFEPQGGAMTDPGDTDLTTATVGARMTIIGETTDPQDRAVPVLEATLTTIDAPTASDDTDTTTVTTLTDDLRLTCMRL</sequence>
<evidence type="ECO:0000313" key="3">
    <source>
        <dbReference type="Proteomes" id="UP001215151"/>
    </source>
</evidence>
<evidence type="ECO:0000313" key="2">
    <source>
        <dbReference type="EMBL" id="KAJ8501466.1"/>
    </source>
</evidence>
<reference evidence="2" key="1">
    <citation type="submission" date="2022-11" db="EMBL/GenBank/DDBJ databases">
        <title>Genome Sequence of Cubamyces cubensis.</title>
        <authorList>
            <person name="Buettner E."/>
        </authorList>
    </citation>
    <scope>NUCLEOTIDE SEQUENCE</scope>
    <source>
        <strain evidence="2">MPL-01</strain>
    </source>
</reference>
<feature type="region of interest" description="Disordered" evidence="1">
    <location>
        <begin position="209"/>
        <end position="245"/>
    </location>
</feature>
<feature type="region of interest" description="Disordered" evidence="1">
    <location>
        <begin position="40"/>
        <end position="74"/>
    </location>
</feature>
<feature type="compositionally biased region" description="Basic and acidic residues" evidence="1">
    <location>
        <begin position="385"/>
        <end position="398"/>
    </location>
</feature>
<dbReference type="Proteomes" id="UP001215151">
    <property type="component" value="Unassembled WGS sequence"/>
</dbReference>
<organism evidence="2 3">
    <name type="scientific">Trametes cubensis</name>
    <dbReference type="NCBI Taxonomy" id="1111947"/>
    <lineage>
        <taxon>Eukaryota</taxon>
        <taxon>Fungi</taxon>
        <taxon>Dikarya</taxon>
        <taxon>Basidiomycota</taxon>
        <taxon>Agaricomycotina</taxon>
        <taxon>Agaricomycetes</taxon>
        <taxon>Polyporales</taxon>
        <taxon>Polyporaceae</taxon>
        <taxon>Trametes</taxon>
    </lineage>
</organism>
<protein>
    <submittedName>
        <fullName evidence="2">Uncharacterized protein</fullName>
    </submittedName>
</protein>
<feature type="region of interest" description="Disordered" evidence="1">
    <location>
        <begin position="1"/>
        <end position="25"/>
    </location>
</feature>
<feature type="compositionally biased region" description="Low complexity" evidence="1">
    <location>
        <begin position="362"/>
        <end position="377"/>
    </location>
</feature>
<dbReference type="EMBL" id="JAPEVG010000007">
    <property type="protein sequence ID" value="KAJ8501466.1"/>
    <property type="molecule type" value="Genomic_DNA"/>
</dbReference>
<accession>A0AAD7U5A2</accession>
<gene>
    <name evidence="2" type="ORF">ONZ51_g585</name>
</gene>
<feature type="compositionally biased region" description="Basic and acidic residues" evidence="1">
    <location>
        <begin position="341"/>
        <end position="355"/>
    </location>
</feature>
<feature type="region of interest" description="Disordered" evidence="1">
    <location>
        <begin position="323"/>
        <end position="425"/>
    </location>
</feature>